<proteinExistence type="predicted"/>
<sequence>MTTPRAVSGYDYTHSGMGYVCPHPTRCWGVYDCIRRDMGMFPGRVISMRVAYKSNMIRRRCISQGGCVFCPLGYEDG</sequence>
<gene>
    <name evidence="1" type="ORF">LTRI10_LOCUS21112</name>
</gene>
<protein>
    <submittedName>
        <fullName evidence="1">Uncharacterized protein</fullName>
    </submittedName>
</protein>
<accession>A0AAV2E1A4</accession>
<organism evidence="1 2">
    <name type="scientific">Linum trigynum</name>
    <dbReference type="NCBI Taxonomy" id="586398"/>
    <lineage>
        <taxon>Eukaryota</taxon>
        <taxon>Viridiplantae</taxon>
        <taxon>Streptophyta</taxon>
        <taxon>Embryophyta</taxon>
        <taxon>Tracheophyta</taxon>
        <taxon>Spermatophyta</taxon>
        <taxon>Magnoliopsida</taxon>
        <taxon>eudicotyledons</taxon>
        <taxon>Gunneridae</taxon>
        <taxon>Pentapetalae</taxon>
        <taxon>rosids</taxon>
        <taxon>fabids</taxon>
        <taxon>Malpighiales</taxon>
        <taxon>Linaceae</taxon>
        <taxon>Linum</taxon>
    </lineage>
</organism>
<dbReference type="Proteomes" id="UP001497516">
    <property type="component" value="Chromosome 3"/>
</dbReference>
<evidence type="ECO:0000313" key="2">
    <source>
        <dbReference type="Proteomes" id="UP001497516"/>
    </source>
</evidence>
<keyword evidence="2" id="KW-1185">Reference proteome</keyword>
<dbReference type="AlphaFoldDB" id="A0AAV2E1A4"/>
<dbReference type="EMBL" id="OZ034816">
    <property type="protein sequence ID" value="CAL1379602.1"/>
    <property type="molecule type" value="Genomic_DNA"/>
</dbReference>
<name>A0AAV2E1A4_9ROSI</name>
<reference evidence="1 2" key="1">
    <citation type="submission" date="2024-04" db="EMBL/GenBank/DDBJ databases">
        <authorList>
            <person name="Fracassetti M."/>
        </authorList>
    </citation>
    <scope>NUCLEOTIDE SEQUENCE [LARGE SCALE GENOMIC DNA]</scope>
</reference>
<evidence type="ECO:0000313" key="1">
    <source>
        <dbReference type="EMBL" id="CAL1379602.1"/>
    </source>
</evidence>